<gene>
    <name evidence="1" type="ORF">RYF40_000578</name>
</gene>
<accession>A0AAI9DTR6</accession>
<dbReference type="EMBL" id="ABNOCX020000001">
    <property type="protein sequence ID" value="EML7080176.1"/>
    <property type="molecule type" value="Genomic_DNA"/>
</dbReference>
<comment type="caution">
    <text evidence="1">The sequence shown here is derived from an EMBL/GenBank/DDBJ whole genome shotgun (WGS) entry which is preliminary data.</text>
</comment>
<organism evidence="1">
    <name type="scientific">Klebsiella oxytoca</name>
    <dbReference type="NCBI Taxonomy" id="571"/>
    <lineage>
        <taxon>Bacteria</taxon>
        <taxon>Pseudomonadati</taxon>
        <taxon>Pseudomonadota</taxon>
        <taxon>Gammaproteobacteria</taxon>
        <taxon>Enterobacterales</taxon>
        <taxon>Enterobacteriaceae</taxon>
        <taxon>Klebsiella/Raoultella group</taxon>
        <taxon>Klebsiella</taxon>
    </lineage>
</organism>
<protein>
    <submittedName>
        <fullName evidence="1">Uncharacterized protein</fullName>
    </submittedName>
</protein>
<reference evidence="1" key="1">
    <citation type="submission" date="2024-02" db="EMBL/GenBank/DDBJ databases">
        <authorList>
            <consortium name="Clinical and Environmental Microbiology Branch: Whole genome sequencing antimicrobial resistance pathogens in the healthcare setting"/>
        </authorList>
    </citation>
    <scope>NUCLEOTIDE SEQUENCE</scope>
    <source>
        <strain evidence="1">2023BB-00086</strain>
    </source>
</reference>
<sequence length="84" mass="9280">MQGTDAKQADTLYRGIIEYYRYSGLGITAAQISQRDALIAQNAIICDDSLDERVLLLQDEYIAAEGNMDKQKQIIEAVISLLAA</sequence>
<dbReference type="RefSeq" id="WP_047720658.1">
    <property type="nucleotide sequence ID" value="NZ_ABFNOZ020000008.1"/>
</dbReference>
<proteinExistence type="predicted"/>
<name>A0AAI9DTR6_KLEOX</name>
<dbReference type="AlphaFoldDB" id="A0AAI9DTR6"/>
<evidence type="ECO:0000313" key="1">
    <source>
        <dbReference type="EMBL" id="EML7080176.1"/>
    </source>
</evidence>